<dbReference type="EMBL" id="BAAAFH010000011">
    <property type="protein sequence ID" value="GAA0875387.1"/>
    <property type="molecule type" value="Genomic_DNA"/>
</dbReference>
<dbReference type="Gene3D" id="1.10.472.60">
    <property type="entry name" value="putative protein disulfide isomerase domain"/>
    <property type="match status" value="1"/>
</dbReference>
<comment type="caution">
    <text evidence="2">The sequence shown here is derived from an EMBL/GenBank/DDBJ whole genome shotgun (WGS) entry which is preliminary data.</text>
</comment>
<dbReference type="RefSeq" id="WP_343786811.1">
    <property type="nucleotide sequence ID" value="NZ_BAAAFH010000011.1"/>
</dbReference>
<dbReference type="Gene3D" id="3.40.30.10">
    <property type="entry name" value="Glutaredoxin"/>
    <property type="match status" value="1"/>
</dbReference>
<dbReference type="SUPFAM" id="SSF52833">
    <property type="entry name" value="Thioredoxin-like"/>
    <property type="match status" value="1"/>
</dbReference>
<gene>
    <name evidence="2" type="ORF">GCM10009118_17960</name>
</gene>
<organism evidence="2 3">
    <name type="scientific">Wandonia haliotis</name>
    <dbReference type="NCBI Taxonomy" id="574963"/>
    <lineage>
        <taxon>Bacteria</taxon>
        <taxon>Pseudomonadati</taxon>
        <taxon>Bacteroidota</taxon>
        <taxon>Flavobacteriia</taxon>
        <taxon>Flavobacteriales</taxon>
        <taxon>Crocinitomicaceae</taxon>
        <taxon>Wandonia</taxon>
    </lineage>
</organism>
<proteinExistence type="predicted"/>
<evidence type="ECO:0000313" key="3">
    <source>
        <dbReference type="Proteomes" id="UP001501126"/>
    </source>
</evidence>
<reference evidence="2 3" key="1">
    <citation type="journal article" date="2019" name="Int. J. Syst. Evol. Microbiol.">
        <title>The Global Catalogue of Microorganisms (GCM) 10K type strain sequencing project: providing services to taxonomists for standard genome sequencing and annotation.</title>
        <authorList>
            <consortium name="The Broad Institute Genomics Platform"/>
            <consortium name="The Broad Institute Genome Sequencing Center for Infectious Disease"/>
            <person name="Wu L."/>
            <person name="Ma J."/>
        </authorList>
    </citation>
    <scope>NUCLEOTIDE SEQUENCE [LARGE SCALE GENOMIC DNA]</scope>
    <source>
        <strain evidence="2 3">JCM 16083</strain>
    </source>
</reference>
<protein>
    <submittedName>
        <fullName evidence="2">DsbA family protein</fullName>
    </submittedName>
</protein>
<dbReference type="InterPro" id="IPR001853">
    <property type="entry name" value="DSBA-like_thioredoxin_dom"/>
</dbReference>
<sequence length="205" mass="22949">MKILYFYDPLCGWCFAFAGAVKQLKEKYPDWDFEIISGGMVRGVNEGPIGNMSSYILSALPRVEEMSGVKFGAAYREVLKDGTQNTSSVPPSKALAIVKKHFPEQQYSYAEAMQQAYYIEGQDLTSIETHKKLFADLGLPVELLENEFDSEEAMKLALEDFQFSANCGITGYPALVIQKGEEYFLAAKGYTSFEQLANVVDRIIE</sequence>
<dbReference type="CDD" id="cd03025">
    <property type="entry name" value="DsbA_FrnE_like"/>
    <property type="match status" value="1"/>
</dbReference>
<dbReference type="InterPro" id="IPR036249">
    <property type="entry name" value="Thioredoxin-like_sf"/>
</dbReference>
<name>A0ABN1MQ15_9FLAO</name>
<dbReference type="Proteomes" id="UP001501126">
    <property type="component" value="Unassembled WGS sequence"/>
</dbReference>
<evidence type="ECO:0000259" key="1">
    <source>
        <dbReference type="Pfam" id="PF01323"/>
    </source>
</evidence>
<dbReference type="Pfam" id="PF01323">
    <property type="entry name" value="DSBA"/>
    <property type="match status" value="1"/>
</dbReference>
<accession>A0ABN1MQ15</accession>
<evidence type="ECO:0000313" key="2">
    <source>
        <dbReference type="EMBL" id="GAA0875387.1"/>
    </source>
</evidence>
<feature type="domain" description="DSBA-like thioredoxin" evidence="1">
    <location>
        <begin position="3"/>
        <end position="198"/>
    </location>
</feature>
<keyword evidence="3" id="KW-1185">Reference proteome</keyword>